<dbReference type="EMBL" id="JAPQKO010000002">
    <property type="protein sequence ID" value="KAJ5179603.1"/>
    <property type="molecule type" value="Genomic_DNA"/>
</dbReference>
<evidence type="ECO:0000313" key="5">
    <source>
        <dbReference type="Proteomes" id="UP001146351"/>
    </source>
</evidence>
<dbReference type="Pfam" id="PF12929">
    <property type="entry name" value="Mid1"/>
    <property type="match status" value="1"/>
</dbReference>
<keyword evidence="2" id="KW-1133">Transmembrane helix</keyword>
<feature type="chain" id="PRO_5040827717" description="Stretch-activated cation channel Mid1" evidence="3">
    <location>
        <begin position="32"/>
        <end position="624"/>
    </location>
</feature>
<evidence type="ECO:0008006" key="6">
    <source>
        <dbReference type="Google" id="ProtNLM"/>
    </source>
</evidence>
<dbReference type="PANTHER" id="PTHR39142:SF1">
    <property type="entry name" value="AEL197CP"/>
    <property type="match status" value="1"/>
</dbReference>
<sequence>MRLQYTIQQCFLAATILPVALLLGLVRVSAAQDTDVPPRNHETDNDPNIRATNADSGLGLPFALNSFNGLEMRDDIAEDGESNGLDLVRRYRNDAKALANNEYQNGTVSIGEANYWYVSKDMLNGKRAGPGKGLPAYLNEDGEVVPPEFSHELPGLSKRTTTLYLSLTTCRKPHTNDTHSAGSFEQLELYVSQSRKLQDPGPGKDDSLQSVHKASGGYVGVELESDVDVFISVVAPNSTTHSGSYKYQIGASIDAYFHDVIDHDSFLFFLDSDRSAALLVTDNLTQSLPHSENYQQWMNITPPFAMYAYNRNDTALSGLEHSFCAVDALSQVGRISKSVEVGMIDRGLGNKPKQQFYITDLQPSTTYNGILAMVGNSTRSEEGVVGGGGTVYKAMNFTTKSDDNCAVLFNLTFCSEVAYAVPAHPKMTVADLRKIYDDNAAKYYQNFTYSLQQIQCNASRESMFSLAVNCDDCAHAYKEWLCSVSIPRCADFSANDTYLQVRNAGQSFFNGSSLPLNSEYRQSAVTNNSRNPLIDEEIQPGPYKEILPCEDICYDLTKSCPAKLGFACPTGKWLNSSYGYRNKDGLVTCSYQGAAFYLSVGAKLGVWGSVYLLGVMWGIWWTMW</sequence>
<reference evidence="4" key="1">
    <citation type="submission" date="2022-11" db="EMBL/GenBank/DDBJ databases">
        <authorList>
            <person name="Petersen C."/>
        </authorList>
    </citation>
    <scope>NUCLEOTIDE SEQUENCE</scope>
    <source>
        <strain evidence="4">IBT 21917</strain>
    </source>
</reference>
<keyword evidence="2" id="KW-0812">Transmembrane</keyword>
<dbReference type="GO" id="GO:0005262">
    <property type="term" value="F:calcium channel activity"/>
    <property type="evidence" value="ECO:0007669"/>
    <property type="project" value="InterPro"/>
</dbReference>
<evidence type="ECO:0000256" key="3">
    <source>
        <dbReference type="SAM" id="SignalP"/>
    </source>
</evidence>
<feature type="transmembrane region" description="Helical" evidence="2">
    <location>
        <begin position="604"/>
        <end position="623"/>
    </location>
</feature>
<evidence type="ECO:0000313" key="4">
    <source>
        <dbReference type="EMBL" id="KAJ5179603.1"/>
    </source>
</evidence>
<proteinExistence type="predicted"/>
<name>A0A9W9LVK5_9EURO</name>
<dbReference type="OrthoDB" id="5405745at2759"/>
<reference evidence="4" key="2">
    <citation type="journal article" date="2023" name="IMA Fungus">
        <title>Comparative genomic study of the Penicillium genus elucidates a diverse pangenome and 15 lateral gene transfer events.</title>
        <authorList>
            <person name="Petersen C."/>
            <person name="Sorensen T."/>
            <person name="Nielsen M.R."/>
            <person name="Sondergaard T.E."/>
            <person name="Sorensen J.L."/>
            <person name="Fitzpatrick D.A."/>
            <person name="Frisvad J.C."/>
            <person name="Nielsen K.L."/>
        </authorList>
    </citation>
    <scope>NUCLEOTIDE SEQUENCE</scope>
    <source>
        <strain evidence="4">IBT 21917</strain>
    </source>
</reference>
<organism evidence="4 5">
    <name type="scientific">Penicillium capsulatum</name>
    <dbReference type="NCBI Taxonomy" id="69766"/>
    <lineage>
        <taxon>Eukaryota</taxon>
        <taxon>Fungi</taxon>
        <taxon>Dikarya</taxon>
        <taxon>Ascomycota</taxon>
        <taxon>Pezizomycotina</taxon>
        <taxon>Eurotiomycetes</taxon>
        <taxon>Eurotiomycetidae</taxon>
        <taxon>Eurotiales</taxon>
        <taxon>Aspergillaceae</taxon>
        <taxon>Penicillium</taxon>
    </lineage>
</organism>
<feature type="region of interest" description="Disordered" evidence="1">
    <location>
        <begin position="34"/>
        <end position="53"/>
    </location>
</feature>
<dbReference type="AlphaFoldDB" id="A0A9W9LVK5"/>
<evidence type="ECO:0000256" key="2">
    <source>
        <dbReference type="SAM" id="Phobius"/>
    </source>
</evidence>
<accession>A0A9W9LVK5</accession>
<dbReference type="PANTHER" id="PTHR39142">
    <property type="entry name" value="MID1P"/>
    <property type="match status" value="1"/>
</dbReference>
<protein>
    <recommendedName>
        <fullName evidence="6">Stretch-activated cation channel Mid1</fullName>
    </recommendedName>
</protein>
<dbReference type="Proteomes" id="UP001146351">
    <property type="component" value="Unassembled WGS sequence"/>
</dbReference>
<feature type="signal peptide" evidence="3">
    <location>
        <begin position="1"/>
        <end position="31"/>
    </location>
</feature>
<keyword evidence="2" id="KW-0472">Membrane</keyword>
<keyword evidence="3" id="KW-0732">Signal</keyword>
<dbReference type="GO" id="GO:0098703">
    <property type="term" value="P:calcium ion import across plasma membrane"/>
    <property type="evidence" value="ECO:0007669"/>
    <property type="project" value="InterPro"/>
</dbReference>
<dbReference type="InterPro" id="IPR024338">
    <property type="entry name" value="MID1/Yam8"/>
</dbReference>
<evidence type="ECO:0000256" key="1">
    <source>
        <dbReference type="SAM" id="MobiDB-lite"/>
    </source>
</evidence>
<gene>
    <name evidence="4" type="ORF">N7492_002813</name>
</gene>
<comment type="caution">
    <text evidence="4">The sequence shown here is derived from an EMBL/GenBank/DDBJ whole genome shotgun (WGS) entry which is preliminary data.</text>
</comment>
<keyword evidence="5" id="KW-1185">Reference proteome</keyword>